<dbReference type="AlphaFoldDB" id="A0A6C0EZQ5"/>
<organism evidence="2">
    <name type="scientific">viral metagenome</name>
    <dbReference type="NCBI Taxonomy" id="1070528"/>
    <lineage>
        <taxon>unclassified sequences</taxon>
        <taxon>metagenomes</taxon>
        <taxon>organismal metagenomes</taxon>
    </lineage>
</organism>
<name>A0A6C0EZQ5_9ZZZZ</name>
<sequence>MNNLPKQFSNGRIDIEGPSPSAQFALFDKMPISSQCTSFTDAMTGNWNDTPMSLAFFSNKNMQIIQNGIRAGVYNESGGKYDIGPQDCDNLKMIMRAIYLESAMNQPTNITEQIASLNGLVCNWCVPRLVNEARAYINYKRDVSSMYTLIPPPTLSTMKGKTLELNPWF</sequence>
<dbReference type="InterPro" id="IPR043916">
    <property type="entry name" value="P8_CR"/>
</dbReference>
<evidence type="ECO:0000313" key="2">
    <source>
        <dbReference type="EMBL" id="QHT34272.1"/>
    </source>
</evidence>
<evidence type="ECO:0000259" key="1">
    <source>
        <dbReference type="Pfam" id="PF19065"/>
    </source>
</evidence>
<proteinExistence type="predicted"/>
<accession>A0A6C0EZQ5</accession>
<feature type="domain" description="Minor capsid protein P8 central region" evidence="1">
    <location>
        <begin position="47"/>
        <end position="167"/>
    </location>
</feature>
<protein>
    <recommendedName>
        <fullName evidence="1">Minor capsid protein P8 central region domain-containing protein</fullName>
    </recommendedName>
</protein>
<dbReference type="Pfam" id="PF19065">
    <property type="entry name" value="P8_CR"/>
    <property type="match status" value="1"/>
</dbReference>
<dbReference type="EMBL" id="MN738998">
    <property type="protein sequence ID" value="QHT34272.1"/>
    <property type="molecule type" value="Genomic_DNA"/>
</dbReference>
<reference evidence="2" key="1">
    <citation type="journal article" date="2020" name="Nature">
        <title>Giant virus diversity and host interactions through global metagenomics.</title>
        <authorList>
            <person name="Schulz F."/>
            <person name="Roux S."/>
            <person name="Paez-Espino D."/>
            <person name="Jungbluth S."/>
            <person name="Walsh D.A."/>
            <person name="Denef V.J."/>
            <person name="McMahon K.D."/>
            <person name="Konstantinidis K.T."/>
            <person name="Eloe-Fadrosh E.A."/>
            <person name="Kyrpides N.C."/>
            <person name="Woyke T."/>
        </authorList>
    </citation>
    <scope>NUCLEOTIDE SEQUENCE</scope>
    <source>
        <strain evidence="2">GVMAG-M-3300009163-63</strain>
    </source>
</reference>